<organism evidence="2">
    <name type="scientific">Mycobacterium sp. (strain MCS)</name>
    <dbReference type="NCBI Taxonomy" id="164756"/>
    <lineage>
        <taxon>Bacteria</taxon>
        <taxon>Bacillati</taxon>
        <taxon>Actinomycetota</taxon>
        <taxon>Actinomycetes</taxon>
        <taxon>Mycobacteriales</taxon>
        <taxon>Mycobacteriaceae</taxon>
        <taxon>Mycobacterium</taxon>
    </lineage>
</organism>
<feature type="domain" description="FAD dependent oxidoreductase" evidence="1">
    <location>
        <begin position="2"/>
        <end position="109"/>
    </location>
</feature>
<evidence type="ECO:0000259" key="1">
    <source>
        <dbReference type="Pfam" id="PF01266"/>
    </source>
</evidence>
<dbReference type="InterPro" id="IPR050407">
    <property type="entry name" value="Geranylgeranyl_reductase"/>
</dbReference>
<dbReference type="Pfam" id="PF01266">
    <property type="entry name" value="DAO"/>
    <property type="match status" value="1"/>
</dbReference>
<dbReference type="AlphaFoldDB" id="A0A5Q5BKI4"/>
<name>A0A5Q5BKI4_MYCSS</name>
<dbReference type="PANTHER" id="PTHR42685:SF18">
    <property type="entry name" value="DIGERANYLGERANYLGLYCEROPHOSPHOLIPID REDUCTASE"/>
    <property type="match status" value="1"/>
</dbReference>
<accession>A0A5Q5BKI4</accession>
<dbReference type="PRINTS" id="PR00420">
    <property type="entry name" value="RNGMNOXGNASE"/>
</dbReference>
<evidence type="ECO:0000313" key="2">
    <source>
        <dbReference type="EMBL" id="ABG08850.1"/>
    </source>
</evidence>
<proteinExistence type="predicted"/>
<dbReference type="InterPro" id="IPR006076">
    <property type="entry name" value="FAD-dep_OxRdtase"/>
</dbReference>
<sequence length="447" mass="47268" precursor="true">MRVVIVGAGPTGLFCAVALARRGHEVAVVDRDPGPPPVGRWRRRGVMQFDHAHTFRMPVVDALRAEMPDVVDALTVAGAGIATDSKGSGTALLCRRSTFERVLHRIAALQDGITRHVGTVQRPHRVDGRVTGVVVGDRVLGGDLVLDASGRAARYLRGLRPDAVGGDCGAVYATREYRLRTGAAAGPVNSPIGLSLSMSGYAAIAFLHDGGTFSVTITHDGSDPRLRRLREDAVFEAVVGAIPQLADWIDPHRSEPLASVLPGGRLYNSYRPQVGTDGAPFLPGLISVGDAVCTTTPLAGRGVTLGLMQSRALLDVLDSEREIETAAGVFDAWCEHHVRPWFDDHRRVDGDRVRRWSGGEVDLTRPLPSDLIVAAADADPALGPLVGPYATMASLPASLAPAEPRAREIFAGGWRPAVPPGPTRSELGDLCEVTPAIGAVSRSPAAV</sequence>
<dbReference type="PANTHER" id="PTHR42685">
    <property type="entry name" value="GERANYLGERANYL DIPHOSPHATE REDUCTASE"/>
    <property type="match status" value="1"/>
</dbReference>
<reference evidence="2" key="1">
    <citation type="submission" date="2006-06" db="EMBL/GenBank/DDBJ databases">
        <title>Complete sequence of chromosome of Mycobacterium sp. MCS.</title>
        <authorList>
            <consortium name="US DOE Joint Genome Institute"/>
            <person name="Copeland A."/>
            <person name="Lucas S."/>
            <person name="Lapidus A."/>
            <person name="Barry K."/>
            <person name="Detter J.C."/>
            <person name="Glavina del Rio T."/>
            <person name="Hammon N."/>
            <person name="Israni S."/>
            <person name="Dalin E."/>
            <person name="Tice H."/>
            <person name="Pitluck S."/>
            <person name="Martinez M."/>
            <person name="Schmutz J."/>
            <person name="Larimer F."/>
            <person name="Land M."/>
            <person name="Hauser L."/>
            <person name="Kyrpides N."/>
            <person name="Kim E."/>
            <person name="Miller C.D."/>
            <person name="Hughes J.E."/>
            <person name="Anderson A.J."/>
            <person name="Sims R.C."/>
            <person name="Richardson P."/>
        </authorList>
    </citation>
    <scope>NUCLEOTIDE SEQUENCE [LARGE SCALE GENOMIC DNA]</scope>
    <source>
        <strain evidence="2">MCS</strain>
    </source>
</reference>
<dbReference type="KEGG" id="mmc:Mmcs_2743"/>
<gene>
    <name evidence="2" type="ordered locus">Mmcs_2743</name>
</gene>
<dbReference type="Gene3D" id="3.50.50.60">
    <property type="entry name" value="FAD/NAD(P)-binding domain"/>
    <property type="match status" value="1"/>
</dbReference>
<dbReference type="SUPFAM" id="SSF51905">
    <property type="entry name" value="FAD/NAD(P)-binding domain"/>
    <property type="match status" value="1"/>
</dbReference>
<dbReference type="EMBL" id="CP000384">
    <property type="protein sequence ID" value="ABG08850.1"/>
    <property type="molecule type" value="Genomic_DNA"/>
</dbReference>
<protein>
    <submittedName>
        <fullName evidence="2">FAD dependent oxidoreductase</fullName>
    </submittedName>
</protein>
<dbReference type="InterPro" id="IPR036188">
    <property type="entry name" value="FAD/NAD-bd_sf"/>
</dbReference>